<gene>
    <name evidence="2" type="ORF">PHATRDRAFT_47528</name>
</gene>
<dbReference type="AlphaFoldDB" id="B7G3Z8"/>
<dbReference type="eggNOG" id="ENOG502QZ8C">
    <property type="taxonomic scope" value="Eukaryota"/>
</dbReference>
<name>B7G3Z8_PHATC</name>
<protein>
    <submittedName>
        <fullName evidence="2">Uncharacterized protein</fullName>
    </submittedName>
</protein>
<proteinExistence type="predicted"/>
<dbReference type="Proteomes" id="UP000000759">
    <property type="component" value="Chromosome 14"/>
</dbReference>
<sequence>MSVVPQLRRRIPSAFTASLWLSGIYIYVCGLVLGAVPAIALVTTPLPTRPFELRTRSSARFLSDIPRDDDANSFQLPPPPEDRITLTGDLLSLFVYGFTDHFLCHDVATYFVRQASSGGPAQMLRTASQSAMSLPTPVWLEVDFPHHHAGAVMSPFQVVWQAALSDHLVSQYSPLLQSTGTATVLLATTWLLAGWWHRAFDYQNTLSCRVDQALWVTARTWMSSCALMLTVVSFSRMVCGCDTPFAFFKGDVDYILDSLTVLLSWRFIAASMLGNGGDGPPSP</sequence>
<organism evidence="2 3">
    <name type="scientific">Phaeodactylum tricornutum (strain CCAP 1055/1)</name>
    <dbReference type="NCBI Taxonomy" id="556484"/>
    <lineage>
        <taxon>Eukaryota</taxon>
        <taxon>Sar</taxon>
        <taxon>Stramenopiles</taxon>
        <taxon>Ochrophyta</taxon>
        <taxon>Bacillariophyta</taxon>
        <taxon>Bacillariophyceae</taxon>
        <taxon>Bacillariophycidae</taxon>
        <taxon>Naviculales</taxon>
        <taxon>Phaeodactylaceae</taxon>
        <taxon>Phaeodactylum</taxon>
    </lineage>
</organism>
<dbReference type="GeneID" id="7202755"/>
<keyword evidence="1" id="KW-1133">Transmembrane helix</keyword>
<accession>B7G3Z8</accession>
<evidence type="ECO:0000313" key="2">
    <source>
        <dbReference type="EMBL" id="EEC46525.1"/>
    </source>
</evidence>
<keyword evidence="1" id="KW-0472">Membrane</keyword>
<reference evidence="3" key="2">
    <citation type="submission" date="2008-08" db="EMBL/GenBank/DDBJ databases">
        <authorList>
            <consortium name="Diatom Consortium"/>
            <person name="Grigoriev I."/>
            <person name="Grimwood J."/>
            <person name="Kuo A."/>
            <person name="Otillar R.P."/>
            <person name="Salamov A."/>
            <person name="Detter J.C."/>
            <person name="Lindquist E."/>
            <person name="Shapiro H."/>
            <person name="Lucas S."/>
            <person name="Glavina del Rio T."/>
            <person name="Pitluck S."/>
            <person name="Rokhsar D."/>
            <person name="Bowler C."/>
        </authorList>
    </citation>
    <scope>GENOME REANNOTATION</scope>
    <source>
        <strain evidence="3">CCAP 1055/1</strain>
    </source>
</reference>
<keyword evidence="3" id="KW-1185">Reference proteome</keyword>
<dbReference type="KEGG" id="pti:PHATRDRAFT_47528"/>
<dbReference type="HOGENOM" id="CLU_985044_0_0_1"/>
<reference evidence="2 3" key="1">
    <citation type="journal article" date="2008" name="Nature">
        <title>The Phaeodactylum genome reveals the evolutionary history of diatom genomes.</title>
        <authorList>
            <person name="Bowler C."/>
            <person name="Allen A.E."/>
            <person name="Badger J.H."/>
            <person name="Grimwood J."/>
            <person name="Jabbari K."/>
            <person name="Kuo A."/>
            <person name="Maheswari U."/>
            <person name="Martens C."/>
            <person name="Maumus F."/>
            <person name="Otillar R.P."/>
            <person name="Rayko E."/>
            <person name="Salamov A."/>
            <person name="Vandepoele K."/>
            <person name="Beszteri B."/>
            <person name="Gruber A."/>
            <person name="Heijde M."/>
            <person name="Katinka M."/>
            <person name="Mock T."/>
            <person name="Valentin K."/>
            <person name="Verret F."/>
            <person name="Berges J.A."/>
            <person name="Brownlee C."/>
            <person name="Cadoret J.P."/>
            <person name="Chiovitti A."/>
            <person name="Choi C.J."/>
            <person name="Coesel S."/>
            <person name="De Martino A."/>
            <person name="Detter J.C."/>
            <person name="Durkin C."/>
            <person name="Falciatore A."/>
            <person name="Fournet J."/>
            <person name="Haruta M."/>
            <person name="Huysman M.J."/>
            <person name="Jenkins B.D."/>
            <person name="Jiroutova K."/>
            <person name="Jorgensen R.E."/>
            <person name="Joubert Y."/>
            <person name="Kaplan A."/>
            <person name="Kroger N."/>
            <person name="Kroth P.G."/>
            <person name="La Roche J."/>
            <person name="Lindquist E."/>
            <person name="Lommer M."/>
            <person name="Martin-Jezequel V."/>
            <person name="Lopez P.J."/>
            <person name="Lucas S."/>
            <person name="Mangogna M."/>
            <person name="McGinnis K."/>
            <person name="Medlin L.K."/>
            <person name="Montsant A."/>
            <person name="Oudot-Le Secq M.P."/>
            <person name="Napoli C."/>
            <person name="Obornik M."/>
            <person name="Parker M.S."/>
            <person name="Petit J.L."/>
            <person name="Porcel B.M."/>
            <person name="Poulsen N."/>
            <person name="Robison M."/>
            <person name="Rychlewski L."/>
            <person name="Rynearson T.A."/>
            <person name="Schmutz J."/>
            <person name="Shapiro H."/>
            <person name="Siaut M."/>
            <person name="Stanley M."/>
            <person name="Sussman M.R."/>
            <person name="Taylor A.R."/>
            <person name="Vardi A."/>
            <person name="von Dassow P."/>
            <person name="Vyverman W."/>
            <person name="Willis A."/>
            <person name="Wyrwicz L.S."/>
            <person name="Rokhsar D.S."/>
            <person name="Weissenbach J."/>
            <person name="Armbrust E.V."/>
            <person name="Green B.R."/>
            <person name="Van de Peer Y."/>
            <person name="Grigoriev I.V."/>
        </authorList>
    </citation>
    <scope>NUCLEOTIDE SEQUENCE [LARGE SCALE GENOMIC DNA]</scope>
    <source>
        <strain evidence="2 3">CCAP 1055/1</strain>
    </source>
</reference>
<dbReference type="OrthoDB" id="47786at2759"/>
<dbReference type="EMBL" id="CM000616">
    <property type="protein sequence ID" value="EEC46525.1"/>
    <property type="molecule type" value="Genomic_DNA"/>
</dbReference>
<dbReference type="InParanoid" id="B7G3Z8"/>
<dbReference type="PaxDb" id="2850-Phatr47528"/>
<evidence type="ECO:0000256" key="1">
    <source>
        <dbReference type="SAM" id="Phobius"/>
    </source>
</evidence>
<dbReference type="RefSeq" id="XP_002181985.1">
    <property type="nucleotide sequence ID" value="XM_002181949.1"/>
</dbReference>
<feature type="transmembrane region" description="Helical" evidence="1">
    <location>
        <begin position="24"/>
        <end position="46"/>
    </location>
</feature>
<dbReference type="OMA" id="HIANEAY"/>
<keyword evidence="1" id="KW-0812">Transmembrane</keyword>
<evidence type="ECO:0000313" key="3">
    <source>
        <dbReference type="Proteomes" id="UP000000759"/>
    </source>
</evidence>